<evidence type="ECO:0000313" key="3">
    <source>
        <dbReference type="EMBL" id="NYE10534.1"/>
    </source>
</evidence>
<accession>A0A7Y9G5U7</accession>
<organism evidence="3 4">
    <name type="scientific">Actinomadura citrea</name>
    <dbReference type="NCBI Taxonomy" id="46158"/>
    <lineage>
        <taxon>Bacteria</taxon>
        <taxon>Bacillati</taxon>
        <taxon>Actinomycetota</taxon>
        <taxon>Actinomycetes</taxon>
        <taxon>Streptosporangiales</taxon>
        <taxon>Thermomonosporaceae</taxon>
        <taxon>Actinomadura</taxon>
    </lineage>
</organism>
<dbReference type="RefSeq" id="WP_179832044.1">
    <property type="nucleotide sequence ID" value="NZ_BMRD01000006.1"/>
</dbReference>
<protein>
    <submittedName>
        <fullName evidence="3">Non-specific serine/threonine protein kinase</fullName>
        <ecNumber evidence="3">2.7.11.1</ecNumber>
    </submittedName>
</protein>
<evidence type="ECO:0000259" key="2">
    <source>
        <dbReference type="Pfam" id="PF25872"/>
    </source>
</evidence>
<dbReference type="PANTHER" id="PTHR47691">
    <property type="entry name" value="REGULATOR-RELATED"/>
    <property type="match status" value="1"/>
</dbReference>
<keyword evidence="3" id="KW-0808">Transferase</keyword>
<name>A0A7Y9G5U7_9ACTN</name>
<dbReference type="GO" id="GO:0004674">
    <property type="term" value="F:protein serine/threonine kinase activity"/>
    <property type="evidence" value="ECO:0007669"/>
    <property type="project" value="UniProtKB-KW"/>
</dbReference>
<reference evidence="3 4" key="1">
    <citation type="submission" date="2020-07" db="EMBL/GenBank/DDBJ databases">
        <title>Sequencing the genomes of 1000 actinobacteria strains.</title>
        <authorList>
            <person name="Klenk H.-P."/>
        </authorList>
    </citation>
    <scope>NUCLEOTIDE SEQUENCE [LARGE SCALE GENOMIC DNA]</scope>
    <source>
        <strain evidence="3 4">DSM 43461</strain>
    </source>
</reference>
<dbReference type="EC" id="2.7.11.1" evidence="3"/>
<dbReference type="PANTHER" id="PTHR47691:SF3">
    <property type="entry name" value="HTH-TYPE TRANSCRIPTIONAL REGULATOR RV0890C-RELATED"/>
    <property type="match status" value="1"/>
</dbReference>
<keyword evidence="3" id="KW-0723">Serine/threonine-protein kinase</keyword>
<dbReference type="InterPro" id="IPR027417">
    <property type="entry name" value="P-loop_NTPase"/>
</dbReference>
<dbReference type="Gene3D" id="3.40.50.300">
    <property type="entry name" value="P-loop containing nucleotide triphosphate hydrolases"/>
    <property type="match status" value="1"/>
</dbReference>
<keyword evidence="4" id="KW-1185">Reference proteome</keyword>
<dbReference type="Pfam" id="PF25872">
    <property type="entry name" value="HTH_77"/>
    <property type="match status" value="1"/>
</dbReference>
<dbReference type="PRINTS" id="PR00364">
    <property type="entry name" value="DISEASERSIST"/>
</dbReference>
<gene>
    <name evidence="3" type="ORF">BJ999_000830</name>
</gene>
<dbReference type="GO" id="GO:0016887">
    <property type="term" value="F:ATP hydrolysis activity"/>
    <property type="evidence" value="ECO:0007669"/>
    <property type="project" value="InterPro"/>
</dbReference>
<keyword evidence="3" id="KW-0418">Kinase</keyword>
<dbReference type="Pfam" id="PF13401">
    <property type="entry name" value="AAA_22"/>
    <property type="match status" value="1"/>
</dbReference>
<dbReference type="InterPro" id="IPR058852">
    <property type="entry name" value="HTH_77"/>
</dbReference>
<evidence type="ECO:0000313" key="4">
    <source>
        <dbReference type="Proteomes" id="UP000591272"/>
    </source>
</evidence>
<dbReference type="AlphaFoldDB" id="A0A7Y9G5U7"/>
<dbReference type="InterPro" id="IPR011990">
    <property type="entry name" value="TPR-like_helical_dom_sf"/>
</dbReference>
<dbReference type="SUPFAM" id="SSF52540">
    <property type="entry name" value="P-loop containing nucleoside triphosphate hydrolases"/>
    <property type="match status" value="1"/>
</dbReference>
<dbReference type="Proteomes" id="UP000591272">
    <property type="component" value="Unassembled WGS sequence"/>
</dbReference>
<dbReference type="Gene3D" id="1.25.40.10">
    <property type="entry name" value="Tetratricopeptide repeat domain"/>
    <property type="match status" value="1"/>
</dbReference>
<sequence>MGEREIVPDRAWERSAFVGRVQEIAEVRYLLRRTRLMTLTGAGGVGKSRLARRAASDLRSWFSAGVEIVDLATMQDVQLLETTVAAALGLRGNSRRSLPALVDHLADKRLILVLDNCEHLLPECAELAARLLGGAPRLRILATSRQALGVDGEQVLVVPPLAVPPVGAAVQDITHSDAVRLFAERAARARPGFTLDAETAPALARLCRRLDGLPLAIELAAARLHTIPLAELAAELDRRFDRLAGPDGAVLPRHRTLYATLDWSFGLCTPGERRLWARLSVFPGGADLEDAEAVCSGDGIESEDVLDLISGLIDKSILITERGGLRSRYRMLESVRAYGRERLAYEDEPELHRRYRDHYRRLAERNRIDLLVPDEFDRYRATLAEMPNLRLALDLCLREDSVPSGLRIAVSLWSAWLLAGAVQEGRHWLERSLELSHPTDDGRVKALWADALFAAYQNDLDTAGRRADECGAAARSSGDEKALALGLEARGIAVLAGGDTGDGFALLQDARARHRARSDLHAVAVNLHYAASFGMAAQSPAQGAALGEELLALAEAHHASIFEAYALITLAYAAWWQEDPSLTAARMRQAAGLLTEISDRWGLSQCLESLAWTACAQGEHDRAARLLGAANRLLRAFDIPPLGLQVFRHSHRDCAARARRGLGGRVFDAAYDSGAKLTLDGAVAYAISG</sequence>
<feature type="domain" description="Winged helix-turn-helix" evidence="2">
    <location>
        <begin position="272"/>
        <end position="344"/>
    </location>
</feature>
<feature type="domain" description="ORC1/DEAH AAA+ ATPase" evidence="1">
    <location>
        <begin position="33"/>
        <end position="130"/>
    </location>
</feature>
<evidence type="ECO:0000259" key="1">
    <source>
        <dbReference type="Pfam" id="PF13401"/>
    </source>
</evidence>
<proteinExistence type="predicted"/>
<dbReference type="EMBL" id="JACCBT010000001">
    <property type="protein sequence ID" value="NYE10534.1"/>
    <property type="molecule type" value="Genomic_DNA"/>
</dbReference>
<comment type="caution">
    <text evidence="3">The sequence shown here is derived from an EMBL/GenBank/DDBJ whole genome shotgun (WGS) entry which is preliminary data.</text>
</comment>
<dbReference type="InterPro" id="IPR049945">
    <property type="entry name" value="AAA_22"/>
</dbReference>